<dbReference type="Proteomes" id="UP000030703">
    <property type="component" value="Unassembled WGS sequence"/>
</dbReference>
<dbReference type="VEuPathDB" id="FungiDB:FOMG_08770"/>
<dbReference type="OrthoDB" id="10268592at2759"/>
<protein>
    <submittedName>
        <fullName evidence="1">Uncharacterized protein</fullName>
    </submittedName>
</protein>
<proteinExistence type="predicted"/>
<organism evidence="1">
    <name type="scientific">Fusarium oxysporum f. sp. melonis 26406</name>
    <dbReference type="NCBI Taxonomy" id="1089452"/>
    <lineage>
        <taxon>Eukaryota</taxon>
        <taxon>Fungi</taxon>
        <taxon>Dikarya</taxon>
        <taxon>Ascomycota</taxon>
        <taxon>Pezizomycotina</taxon>
        <taxon>Sordariomycetes</taxon>
        <taxon>Hypocreomycetidae</taxon>
        <taxon>Hypocreales</taxon>
        <taxon>Nectriaceae</taxon>
        <taxon>Fusarium</taxon>
        <taxon>Fusarium oxysporum species complex</taxon>
    </lineage>
</organism>
<dbReference type="EMBL" id="JH659333">
    <property type="protein sequence ID" value="EXK38372.1"/>
    <property type="molecule type" value="Genomic_DNA"/>
</dbReference>
<dbReference type="HOGENOM" id="CLU_3160040_0_0_1"/>
<sequence length="48" mass="5568">MKSAHTYEFATTEPYIYTQTALWNGDWSVGFNDPSDEPRVVEVRTQND</sequence>
<dbReference type="AlphaFoldDB" id="X0ABW5"/>
<gene>
    <name evidence="1" type="ORF">FOMG_08770</name>
</gene>
<accession>X0ABW5</accession>
<name>X0ABW5_FUSOX</name>
<reference evidence="1" key="1">
    <citation type="submission" date="2012-04" db="EMBL/GenBank/DDBJ databases">
        <title>The Genome Sequence of Fusarium oxysporum melonis.</title>
        <authorList>
            <consortium name="The Broad Institute Genome Sequencing Platform"/>
            <person name="Ma L.-J."/>
            <person name="Gale L.R."/>
            <person name="Schwartz D.C."/>
            <person name="Zhou S."/>
            <person name="Corby-Kistler H."/>
            <person name="Young S.K."/>
            <person name="Zeng Q."/>
            <person name="Gargeya S."/>
            <person name="Fitzgerald M."/>
            <person name="Haas B."/>
            <person name="Abouelleil A."/>
            <person name="Alvarado L."/>
            <person name="Arachchi H.M."/>
            <person name="Berlin A."/>
            <person name="Brown A."/>
            <person name="Chapman S.B."/>
            <person name="Chen Z."/>
            <person name="Dunbar C."/>
            <person name="Freedman E."/>
            <person name="Gearin G."/>
            <person name="Goldberg J."/>
            <person name="Griggs A."/>
            <person name="Gujja S."/>
            <person name="Heiman D."/>
            <person name="Howarth C."/>
            <person name="Larson L."/>
            <person name="Lui A."/>
            <person name="MacDonald P.J.P."/>
            <person name="Montmayeur A."/>
            <person name="Murphy C."/>
            <person name="Neiman D."/>
            <person name="Pearson M."/>
            <person name="Priest M."/>
            <person name="Roberts A."/>
            <person name="Saif S."/>
            <person name="Shea T."/>
            <person name="Shenoy N."/>
            <person name="Sisk P."/>
            <person name="Stolte C."/>
            <person name="Sykes S."/>
            <person name="Wortman J."/>
            <person name="Nusbaum C."/>
            <person name="Birren B."/>
        </authorList>
    </citation>
    <scope>NUCLEOTIDE SEQUENCE</scope>
    <source>
        <strain evidence="1">26406</strain>
    </source>
</reference>
<reference evidence="1" key="2">
    <citation type="submission" date="2012-05" db="EMBL/GenBank/DDBJ databases">
        <title>Annotation of the Genome Sequence of Fusarium oxysporum f. sp. melonis 26406.</title>
        <authorList>
            <consortium name="The Broad Institute Genomics Platform"/>
            <person name="Ma L.-J."/>
            <person name="Corby-Kistler H."/>
            <person name="Broz K."/>
            <person name="Gale L.R."/>
            <person name="Jonkers W."/>
            <person name="O'Donnell K."/>
            <person name="Ploetz R."/>
            <person name="Steinberg C."/>
            <person name="Schwartz D.C."/>
            <person name="VanEtten H."/>
            <person name="Zhou S."/>
            <person name="Young S.K."/>
            <person name="Zeng Q."/>
            <person name="Gargeya S."/>
            <person name="Fitzgerald M."/>
            <person name="Abouelleil A."/>
            <person name="Alvarado L."/>
            <person name="Chapman S.B."/>
            <person name="Gainer-Dewar J."/>
            <person name="Goldberg J."/>
            <person name="Griggs A."/>
            <person name="Gujja S."/>
            <person name="Hansen M."/>
            <person name="Howarth C."/>
            <person name="Imamovic A."/>
            <person name="Ireland A."/>
            <person name="Larimer J."/>
            <person name="McCowan C."/>
            <person name="Murphy C."/>
            <person name="Pearson M."/>
            <person name="Poon T.W."/>
            <person name="Priest M."/>
            <person name="Roberts A."/>
            <person name="Saif S."/>
            <person name="Shea T."/>
            <person name="Sykes S."/>
            <person name="Wortman J."/>
            <person name="Nusbaum C."/>
            <person name="Birren B."/>
        </authorList>
    </citation>
    <scope>NUCLEOTIDE SEQUENCE</scope>
    <source>
        <strain evidence="1">26406</strain>
    </source>
</reference>
<evidence type="ECO:0000313" key="1">
    <source>
        <dbReference type="EMBL" id="EXK38372.1"/>
    </source>
</evidence>